<dbReference type="Proteomes" id="UP000190328">
    <property type="component" value="Unassembled WGS sequence"/>
</dbReference>
<keyword evidence="4 5" id="KW-0472">Membrane</keyword>
<protein>
    <submittedName>
        <fullName evidence="6">Protein-S-isoprenylcysteine O-methyltransferase Ste14</fullName>
    </submittedName>
</protein>
<dbReference type="Pfam" id="PF04191">
    <property type="entry name" value="PEMT"/>
    <property type="match status" value="1"/>
</dbReference>
<evidence type="ECO:0000256" key="4">
    <source>
        <dbReference type="ARBA" id="ARBA00023136"/>
    </source>
</evidence>
<feature type="transmembrane region" description="Helical" evidence="5">
    <location>
        <begin position="6"/>
        <end position="25"/>
    </location>
</feature>
<dbReference type="EMBL" id="FUXI01000011">
    <property type="protein sequence ID" value="SJZ69946.1"/>
    <property type="molecule type" value="Genomic_DNA"/>
</dbReference>
<keyword evidence="6" id="KW-0489">Methyltransferase</keyword>
<accession>A0A1T4MSY2</accession>
<evidence type="ECO:0000313" key="6">
    <source>
        <dbReference type="EMBL" id="SJZ69946.1"/>
    </source>
</evidence>
<dbReference type="GO" id="GO:0004671">
    <property type="term" value="F:protein C-terminal S-isoprenylcysteine carboxyl O-methyltransferase activity"/>
    <property type="evidence" value="ECO:0007669"/>
    <property type="project" value="InterPro"/>
</dbReference>
<keyword evidence="7" id="KW-1185">Reference proteome</keyword>
<evidence type="ECO:0000256" key="5">
    <source>
        <dbReference type="SAM" id="Phobius"/>
    </source>
</evidence>
<feature type="transmembrane region" description="Helical" evidence="5">
    <location>
        <begin position="46"/>
        <end position="72"/>
    </location>
</feature>
<dbReference type="InterPro" id="IPR007318">
    <property type="entry name" value="Phopholipid_MeTrfase"/>
</dbReference>
<evidence type="ECO:0000313" key="7">
    <source>
        <dbReference type="Proteomes" id="UP000190328"/>
    </source>
</evidence>
<organism evidence="6 7">
    <name type="scientific">Pilibacter termitis</name>
    <dbReference type="NCBI Taxonomy" id="263852"/>
    <lineage>
        <taxon>Bacteria</taxon>
        <taxon>Bacillati</taxon>
        <taxon>Bacillota</taxon>
        <taxon>Bacilli</taxon>
        <taxon>Lactobacillales</taxon>
        <taxon>Enterococcaceae</taxon>
        <taxon>Pilibacter</taxon>
    </lineage>
</organism>
<dbReference type="PANTHER" id="PTHR12714">
    <property type="entry name" value="PROTEIN-S ISOPRENYLCYSTEINE O-METHYLTRANSFERASE"/>
    <property type="match status" value="1"/>
</dbReference>
<feature type="transmembrane region" description="Helical" evidence="5">
    <location>
        <begin position="78"/>
        <end position="99"/>
    </location>
</feature>
<dbReference type="Gene3D" id="1.20.120.1630">
    <property type="match status" value="1"/>
</dbReference>
<dbReference type="PANTHER" id="PTHR12714:SF9">
    <property type="entry name" value="PROTEIN-S-ISOPRENYLCYSTEINE O-METHYLTRANSFERASE"/>
    <property type="match status" value="1"/>
</dbReference>
<name>A0A1T4MSY2_9ENTE</name>
<dbReference type="AlphaFoldDB" id="A0A1T4MSY2"/>
<keyword evidence="2 5" id="KW-0812">Transmembrane</keyword>
<comment type="subcellular location">
    <subcellularLocation>
        <location evidence="1">Endomembrane system</location>
        <topology evidence="1">Multi-pass membrane protein</topology>
    </subcellularLocation>
</comment>
<dbReference type="STRING" id="263852.SAMN02745116_01201"/>
<reference evidence="6 7" key="1">
    <citation type="submission" date="2017-02" db="EMBL/GenBank/DDBJ databases">
        <authorList>
            <person name="Peterson S.W."/>
        </authorList>
    </citation>
    <scope>NUCLEOTIDE SEQUENCE [LARGE SCALE GENOMIC DNA]</scope>
    <source>
        <strain evidence="6 7">ATCC BAA-1030</strain>
    </source>
</reference>
<gene>
    <name evidence="6" type="ORF">SAMN02745116_01201</name>
</gene>
<evidence type="ECO:0000256" key="1">
    <source>
        <dbReference type="ARBA" id="ARBA00004127"/>
    </source>
</evidence>
<dbReference type="GO" id="GO:0016020">
    <property type="term" value="C:membrane"/>
    <property type="evidence" value="ECO:0007669"/>
    <property type="project" value="UniProtKB-SubCell"/>
</dbReference>
<keyword evidence="6" id="KW-0808">Transferase</keyword>
<dbReference type="GO" id="GO:0032259">
    <property type="term" value="P:methylation"/>
    <property type="evidence" value="ECO:0007669"/>
    <property type="project" value="UniProtKB-KW"/>
</dbReference>
<evidence type="ECO:0000256" key="3">
    <source>
        <dbReference type="ARBA" id="ARBA00022989"/>
    </source>
</evidence>
<dbReference type="RefSeq" id="WP_078807134.1">
    <property type="nucleotide sequence ID" value="NZ_FUXI01000011.1"/>
</dbReference>
<proteinExistence type="predicted"/>
<evidence type="ECO:0000256" key="2">
    <source>
        <dbReference type="ARBA" id="ARBA00022692"/>
    </source>
</evidence>
<keyword evidence="3 5" id="KW-1133">Transmembrane helix</keyword>
<sequence>MNILQVFSLMCVVVFYFIYFSKQYLLRKKGIKSNQIAKNTVHNKEFFIEFLMKIATFLVVIVEVVSIVFNIYREIPLFFRFIGVIFSIFGVCLFAISVWQMRDNWRAGLARNDKRELVQTGVYTMSRNPAFLGFDLVYIGILFSFFNLILLFFTIFPIVMLHLQILQEERYLVEIFGEEYVKYQKKVGRYFGRKSVFSDV</sequence>
<feature type="transmembrane region" description="Helical" evidence="5">
    <location>
        <begin position="136"/>
        <end position="163"/>
    </location>
</feature>